<dbReference type="KEGG" id="bcy:Bcer98_2131"/>
<dbReference type="Pfam" id="PF11706">
    <property type="entry name" value="zf-CGNR"/>
    <property type="match status" value="1"/>
</dbReference>
<reference evidence="2 3" key="1">
    <citation type="journal article" date="2008" name="Chem. Biol. Interact.">
        <title>Extending the Bacillus cereus group genomics to putative food-borne pathogens of different toxicity.</title>
        <authorList>
            <person name="Lapidus A."/>
            <person name="Goltsman E."/>
            <person name="Auger S."/>
            <person name="Galleron N."/>
            <person name="Segurens B."/>
            <person name="Dossat C."/>
            <person name="Land M.L."/>
            <person name="Broussolle V."/>
            <person name="Brillard J."/>
            <person name="Guinebretiere M.H."/>
            <person name="Sanchis V."/>
            <person name="Nguen-The C."/>
            <person name="Lereclus D."/>
            <person name="Richardson P."/>
            <person name="Wincker P."/>
            <person name="Weissenbach J."/>
            <person name="Ehrlich S.D."/>
            <person name="Sorokin A."/>
        </authorList>
    </citation>
    <scope>NUCLEOTIDE SEQUENCE [LARGE SCALE GENOMIC DNA]</scope>
    <source>
        <strain evidence="3">DSM 22905 / CIP 110041 / 391-98 / NVH 391-98</strain>
    </source>
</reference>
<dbReference type="Gene3D" id="1.10.3300.10">
    <property type="entry name" value="Jann2411-like domain"/>
    <property type="match status" value="1"/>
</dbReference>
<protein>
    <recommendedName>
        <fullName evidence="1">Zinc finger CGNR domain-containing protein</fullName>
    </recommendedName>
</protein>
<sequence>MYLNQSQEAPEQLEIVRRFLNTWRIPNDTREEVDELHTIEDVLRFTKRHWDEEISFGTVDELKQFRDELRFIVEEKGSLQQWLEKYPFRVCITENMDAITYEPVGEKNFYTILLHIILVAVEEGKWSRLKACPDCRWVFYDYSRNGSKRWCGMYAGGKEGRACGTIAKVKKYRAKKRGGYG</sequence>
<gene>
    <name evidence="2" type="ordered locus">Bcer98_2131</name>
</gene>
<dbReference type="SUPFAM" id="SSF160904">
    <property type="entry name" value="Jann2411-like"/>
    <property type="match status" value="1"/>
</dbReference>
<evidence type="ECO:0000313" key="2">
    <source>
        <dbReference type="EMBL" id="ABS22393.1"/>
    </source>
</evidence>
<proteinExistence type="predicted"/>
<organism evidence="2 3">
    <name type="scientific">Bacillus cytotoxicus (strain DSM 22905 / CIP 110041 / 391-98 / NVH 391-98)</name>
    <dbReference type="NCBI Taxonomy" id="315749"/>
    <lineage>
        <taxon>Bacteria</taxon>
        <taxon>Bacillati</taxon>
        <taxon>Bacillota</taxon>
        <taxon>Bacilli</taxon>
        <taxon>Bacillales</taxon>
        <taxon>Bacillaceae</taxon>
        <taxon>Bacillus</taxon>
        <taxon>Bacillus cereus group</taxon>
    </lineage>
</organism>
<dbReference type="PANTHER" id="PTHR35525:SF3">
    <property type="entry name" value="BLL6575 PROTEIN"/>
    <property type="match status" value="1"/>
</dbReference>
<name>A7GQI5_BACCN</name>
<dbReference type="InterPro" id="IPR023286">
    <property type="entry name" value="ABATE_dom_sf"/>
</dbReference>
<feature type="domain" description="Zinc finger CGNR" evidence="1">
    <location>
        <begin position="128"/>
        <end position="176"/>
    </location>
</feature>
<dbReference type="OrthoDB" id="123307at2"/>
<dbReference type="PANTHER" id="PTHR35525">
    <property type="entry name" value="BLL6575 PROTEIN"/>
    <property type="match status" value="1"/>
</dbReference>
<dbReference type="STRING" id="315749.Bcer98_2131"/>
<dbReference type="AlphaFoldDB" id="A7GQI5"/>
<dbReference type="HOGENOM" id="CLU_087298_0_0_9"/>
<evidence type="ECO:0000259" key="1">
    <source>
        <dbReference type="Pfam" id="PF11706"/>
    </source>
</evidence>
<dbReference type="eggNOG" id="COG5516">
    <property type="taxonomic scope" value="Bacteria"/>
</dbReference>
<dbReference type="Proteomes" id="UP000002300">
    <property type="component" value="Chromosome"/>
</dbReference>
<keyword evidence="3" id="KW-1185">Reference proteome</keyword>
<dbReference type="InterPro" id="IPR010852">
    <property type="entry name" value="ABATE"/>
</dbReference>
<dbReference type="InterPro" id="IPR021005">
    <property type="entry name" value="Znf_CGNR"/>
</dbReference>
<evidence type="ECO:0000313" key="3">
    <source>
        <dbReference type="Proteomes" id="UP000002300"/>
    </source>
</evidence>
<accession>A7GQI5</accession>
<dbReference type="EMBL" id="CP000764">
    <property type="protein sequence ID" value="ABS22393.1"/>
    <property type="molecule type" value="Genomic_DNA"/>
</dbReference>